<evidence type="ECO:0000256" key="2">
    <source>
        <dbReference type="ARBA" id="ARBA00010145"/>
    </source>
</evidence>
<evidence type="ECO:0000256" key="7">
    <source>
        <dbReference type="ARBA" id="ARBA00023136"/>
    </source>
</evidence>
<keyword evidence="7 8" id="KW-0472">Membrane</keyword>
<feature type="transmembrane region" description="Helical" evidence="8">
    <location>
        <begin position="167"/>
        <end position="188"/>
    </location>
</feature>
<evidence type="ECO:0000313" key="9">
    <source>
        <dbReference type="EMBL" id="KJY62041.1"/>
    </source>
</evidence>
<dbReference type="STRING" id="303541.JF72_02490"/>
<evidence type="ECO:0000256" key="8">
    <source>
        <dbReference type="SAM" id="Phobius"/>
    </source>
</evidence>
<dbReference type="HOGENOM" id="CLU_056175_1_0_9"/>
<comment type="caution">
    <text evidence="9">The sequence shown here is derived from an EMBL/GenBank/DDBJ whole genome shotgun (WGS) entry which is preliminary data.</text>
</comment>
<feature type="transmembrane region" description="Helical" evidence="8">
    <location>
        <begin position="46"/>
        <end position="65"/>
    </location>
</feature>
<evidence type="ECO:0000256" key="4">
    <source>
        <dbReference type="ARBA" id="ARBA00022475"/>
    </source>
</evidence>
<feature type="transmembrane region" description="Helical" evidence="8">
    <location>
        <begin position="293"/>
        <end position="318"/>
    </location>
</feature>
<keyword evidence="3" id="KW-0813">Transport</keyword>
<feature type="transmembrane region" description="Helical" evidence="8">
    <location>
        <begin position="330"/>
        <end position="352"/>
    </location>
</feature>
<dbReference type="GO" id="GO:0005886">
    <property type="term" value="C:plasma membrane"/>
    <property type="evidence" value="ECO:0007669"/>
    <property type="project" value="UniProtKB-SubCell"/>
</dbReference>
<dbReference type="InterPro" id="IPR004776">
    <property type="entry name" value="Mem_transp_PIN-like"/>
</dbReference>
<comment type="subcellular location">
    <subcellularLocation>
        <location evidence="1">Cell membrane</location>
        <topology evidence="1">Multi-pass membrane protein</topology>
    </subcellularLocation>
</comment>
<keyword evidence="6 8" id="KW-1133">Transmembrane helix</keyword>
<keyword evidence="4" id="KW-1003">Cell membrane</keyword>
<dbReference type="EMBL" id="JXLG01000004">
    <property type="protein sequence ID" value="KJY62041.1"/>
    <property type="molecule type" value="Genomic_DNA"/>
</dbReference>
<dbReference type="InterPro" id="IPR038770">
    <property type="entry name" value="Na+/solute_symporter_sf"/>
</dbReference>
<dbReference type="Pfam" id="PF03547">
    <property type="entry name" value="Mem_trans"/>
    <property type="match status" value="1"/>
</dbReference>
<accession>A0A0F4LWX0</accession>
<evidence type="ECO:0000256" key="3">
    <source>
        <dbReference type="ARBA" id="ARBA00022448"/>
    </source>
</evidence>
<evidence type="ECO:0000256" key="5">
    <source>
        <dbReference type="ARBA" id="ARBA00022692"/>
    </source>
</evidence>
<feature type="transmembrane region" description="Helical" evidence="8">
    <location>
        <begin position="108"/>
        <end position="129"/>
    </location>
</feature>
<evidence type="ECO:0000256" key="1">
    <source>
        <dbReference type="ARBA" id="ARBA00004651"/>
    </source>
</evidence>
<organism evidence="9 10">
    <name type="scientific">Lactobacillus apis</name>
    <dbReference type="NCBI Taxonomy" id="303541"/>
    <lineage>
        <taxon>Bacteria</taxon>
        <taxon>Bacillati</taxon>
        <taxon>Bacillota</taxon>
        <taxon>Bacilli</taxon>
        <taxon>Lactobacillales</taxon>
        <taxon>Lactobacillaceae</taxon>
        <taxon>Lactobacillus</taxon>
    </lineage>
</organism>
<evidence type="ECO:0000313" key="10">
    <source>
        <dbReference type="Proteomes" id="UP000033682"/>
    </source>
</evidence>
<feature type="transmembrane region" description="Helical" evidence="8">
    <location>
        <begin position="135"/>
        <end position="155"/>
    </location>
</feature>
<proteinExistence type="inferred from homology"/>
<reference evidence="9 10" key="1">
    <citation type="submission" date="2015-01" db="EMBL/GenBank/DDBJ databases">
        <title>Comparative genomics of the lactic acid bacteria isolated from the honey bee gut.</title>
        <authorList>
            <person name="Ellegaard K.M."/>
            <person name="Tamarit D."/>
            <person name="Javelind E."/>
            <person name="Olofsson T."/>
            <person name="Andersson S.G."/>
            <person name="Vasquez A."/>
        </authorList>
    </citation>
    <scope>NUCLEOTIDE SEQUENCE [LARGE SCALE GENOMIC DNA]</scope>
    <source>
        <strain evidence="9 10">Hma11</strain>
    </source>
</reference>
<protein>
    <submittedName>
        <fullName evidence="9">Auxin efflux carrier (AEC) family permease</fullName>
    </submittedName>
</protein>
<dbReference type="PANTHER" id="PTHR36838">
    <property type="entry name" value="AUXIN EFFLUX CARRIER FAMILY PROTEIN"/>
    <property type="match status" value="1"/>
</dbReference>
<dbReference type="AlphaFoldDB" id="A0A0F4LWX0"/>
<keyword evidence="5 8" id="KW-0812">Transmembrane</keyword>
<dbReference type="PANTHER" id="PTHR36838:SF1">
    <property type="entry name" value="SLR1864 PROTEIN"/>
    <property type="match status" value="1"/>
</dbReference>
<dbReference type="GO" id="GO:0055085">
    <property type="term" value="P:transmembrane transport"/>
    <property type="evidence" value="ECO:0007669"/>
    <property type="project" value="InterPro"/>
</dbReference>
<feature type="transmembrane region" description="Helical" evidence="8">
    <location>
        <begin position="15"/>
        <end position="34"/>
    </location>
</feature>
<dbReference type="Gene3D" id="1.20.1530.20">
    <property type="match status" value="1"/>
</dbReference>
<evidence type="ECO:0000256" key="6">
    <source>
        <dbReference type="ARBA" id="ARBA00022989"/>
    </source>
</evidence>
<dbReference type="RefSeq" id="WP_046306088.1">
    <property type="nucleotide sequence ID" value="NZ_CAMLAY010000009.1"/>
</dbReference>
<comment type="similarity">
    <text evidence="2">Belongs to the auxin efflux carrier (TC 2.A.69) family.</text>
</comment>
<dbReference type="Proteomes" id="UP000033682">
    <property type="component" value="Unassembled WGS sequence"/>
</dbReference>
<dbReference type="PATRIC" id="fig|303541.3.peg.395"/>
<keyword evidence="10" id="KW-1185">Reference proteome</keyword>
<name>A0A0F4LWX0_9LACO</name>
<sequence>MNIAKAINVTFSNPAIMSSITSTIFIILLGFYLRKRNIFTEQFGKILSKVVLSVALPALAFNSFMQPINNETFTQGINVLIWGIVIYIILIFTTPISYAKYPQDKRDVLAILTTFGSTTFFGIPIVGAVFGAKGIMYSSIFNIGYRIFLYSYAYIKMSGLKMKASNIKKMFVNPVVIATFLGLVLWLAQNYMPQISVRQAVNGVINPEAPMIKVAFYRIDQTAIWLYKPMQYLANLASPLAWLSIGSTLGSTSFKQAASNKTSWYYSFNKVILVPLINLALLLILNVTNILPISYVALGTIIIMMATPTAAVVSSYAISFDREAVLSSDASFVSTILAVVAMPFWIAFLGVFSQSGIFG</sequence>
<feature type="transmembrane region" description="Helical" evidence="8">
    <location>
        <begin position="77"/>
        <end position="96"/>
    </location>
</feature>
<feature type="transmembrane region" description="Helical" evidence="8">
    <location>
        <begin position="264"/>
        <end position="287"/>
    </location>
</feature>
<gene>
    <name evidence="9" type="ORF">JF72_02490</name>
</gene>